<dbReference type="InterPro" id="IPR027417">
    <property type="entry name" value="P-loop_NTPase"/>
</dbReference>
<protein>
    <submittedName>
        <fullName evidence="4">Uncharacterized protein</fullName>
    </submittedName>
</protein>
<dbReference type="SMART" id="SM00175">
    <property type="entry name" value="RAB"/>
    <property type="match status" value="1"/>
</dbReference>
<dbReference type="GO" id="GO:0003924">
    <property type="term" value="F:GTPase activity"/>
    <property type="evidence" value="ECO:0007669"/>
    <property type="project" value="InterPro"/>
</dbReference>
<name>A0A8C4QTS1_EPTBU</name>
<dbReference type="FunFam" id="3.40.50.300:FF:000808">
    <property type="entry name" value="Small GTP-binding protein, putative"/>
    <property type="match status" value="1"/>
</dbReference>
<dbReference type="Gene3D" id="3.40.50.300">
    <property type="entry name" value="P-loop containing nucleotide triphosphate hydrolases"/>
    <property type="match status" value="1"/>
</dbReference>
<evidence type="ECO:0000313" key="4">
    <source>
        <dbReference type="Ensembl" id="ENSEBUP00000020462.1"/>
    </source>
</evidence>
<dbReference type="PANTHER" id="PTHR47978">
    <property type="match status" value="1"/>
</dbReference>
<reference evidence="4" key="2">
    <citation type="submission" date="2025-09" db="UniProtKB">
        <authorList>
            <consortium name="Ensembl"/>
        </authorList>
    </citation>
    <scope>IDENTIFICATION</scope>
</reference>
<dbReference type="Pfam" id="PF00071">
    <property type="entry name" value="Ras"/>
    <property type="match status" value="1"/>
</dbReference>
<dbReference type="PRINTS" id="PR00449">
    <property type="entry name" value="RASTRNSFRMNG"/>
</dbReference>
<evidence type="ECO:0000256" key="2">
    <source>
        <dbReference type="ARBA" id="ARBA00022741"/>
    </source>
</evidence>
<organism evidence="4 5">
    <name type="scientific">Eptatretus burgeri</name>
    <name type="common">Inshore hagfish</name>
    <dbReference type="NCBI Taxonomy" id="7764"/>
    <lineage>
        <taxon>Eukaryota</taxon>
        <taxon>Metazoa</taxon>
        <taxon>Chordata</taxon>
        <taxon>Craniata</taxon>
        <taxon>Vertebrata</taxon>
        <taxon>Cyclostomata</taxon>
        <taxon>Myxini</taxon>
        <taxon>Myxiniformes</taxon>
        <taxon>Myxinidae</taxon>
        <taxon>Eptatretinae</taxon>
        <taxon>Eptatretus</taxon>
    </lineage>
</organism>
<dbReference type="GeneTree" id="ENSGT00940000161833"/>
<dbReference type="SMART" id="SM00176">
    <property type="entry name" value="RAN"/>
    <property type="match status" value="1"/>
</dbReference>
<evidence type="ECO:0000256" key="1">
    <source>
        <dbReference type="ARBA" id="ARBA00006270"/>
    </source>
</evidence>
<keyword evidence="2" id="KW-0547">Nucleotide-binding</keyword>
<reference evidence="4" key="1">
    <citation type="submission" date="2025-08" db="UniProtKB">
        <authorList>
            <consortium name="Ensembl"/>
        </authorList>
    </citation>
    <scope>IDENTIFICATION</scope>
</reference>
<evidence type="ECO:0000313" key="5">
    <source>
        <dbReference type="Proteomes" id="UP000694388"/>
    </source>
</evidence>
<sequence length="240" mass="26735">MHDTRRMTQTDTKSHLLKIPVRTSQAAASVGELFFNCSTGTNQNRRASTSMAVVYKVITVGSPSVGKSSICIHAMNNKNVEWNEVTVGATFFVLALEVDGVPVKFEIWDTGGQERFQSLVPLYYRNAHAAIVVYNVTDKNTFDKVDYWVQELRKYDNTNAVMALVGNKADLKSEQVVNTREARKYAESNGLIFLETSAKTGINVKNIFIAIARDIKNKTPGPPADRVLQKKTLQQTSCCH</sequence>
<dbReference type="Ensembl" id="ENSEBUT00000021037.1">
    <property type="protein sequence ID" value="ENSEBUP00000020462.1"/>
    <property type="gene ID" value="ENSEBUG00000012680.1"/>
</dbReference>
<accession>A0A8C4QTS1</accession>
<comment type="similarity">
    <text evidence="1">Belongs to the small GTPase superfamily. Rab family.</text>
</comment>
<keyword evidence="5" id="KW-1185">Reference proteome</keyword>
<dbReference type="InterPro" id="IPR001806">
    <property type="entry name" value="Small_GTPase"/>
</dbReference>
<keyword evidence="3" id="KW-0342">GTP-binding</keyword>
<evidence type="ECO:0000256" key="3">
    <source>
        <dbReference type="ARBA" id="ARBA00023134"/>
    </source>
</evidence>
<dbReference type="SMART" id="SM00173">
    <property type="entry name" value="RAS"/>
    <property type="match status" value="1"/>
</dbReference>
<dbReference type="NCBIfam" id="TIGR00231">
    <property type="entry name" value="small_GTP"/>
    <property type="match status" value="1"/>
</dbReference>
<proteinExistence type="inferred from homology"/>
<dbReference type="PROSITE" id="PS51421">
    <property type="entry name" value="RAS"/>
    <property type="match status" value="1"/>
</dbReference>
<dbReference type="SMART" id="SM00174">
    <property type="entry name" value="RHO"/>
    <property type="match status" value="1"/>
</dbReference>
<dbReference type="Proteomes" id="UP000694388">
    <property type="component" value="Unplaced"/>
</dbReference>
<dbReference type="GO" id="GO:0005525">
    <property type="term" value="F:GTP binding"/>
    <property type="evidence" value="ECO:0007669"/>
    <property type="project" value="UniProtKB-KW"/>
</dbReference>
<dbReference type="SUPFAM" id="SSF52540">
    <property type="entry name" value="P-loop containing nucleoside triphosphate hydrolases"/>
    <property type="match status" value="1"/>
</dbReference>
<dbReference type="InterPro" id="IPR005225">
    <property type="entry name" value="Small_GTP-bd"/>
</dbReference>
<dbReference type="AlphaFoldDB" id="A0A8C4QTS1"/>
<dbReference type="PROSITE" id="PS51419">
    <property type="entry name" value="RAB"/>
    <property type="match status" value="1"/>
</dbReference>